<dbReference type="Pfam" id="PF00561">
    <property type="entry name" value="Abhydrolase_1"/>
    <property type="match status" value="1"/>
</dbReference>
<dbReference type="Proteomes" id="UP000237684">
    <property type="component" value="Unassembled WGS sequence"/>
</dbReference>
<evidence type="ECO:0000259" key="1">
    <source>
        <dbReference type="Pfam" id="PF00561"/>
    </source>
</evidence>
<dbReference type="GO" id="GO:0003824">
    <property type="term" value="F:catalytic activity"/>
    <property type="evidence" value="ECO:0007669"/>
    <property type="project" value="InterPro"/>
</dbReference>
<sequence>MPVDACDSHVKDESSTLSASTRNSKAFVFTQKTKAFFIFIMLKNTRISPTLSISYRHAGEVNVPPLIFLHAFPLSSAMWQVQIDEFSKDFEVFAPDFRGIGQTSGFDAKPSIQTLASDLAIWLEEMDVYAAINLCGLSMGGYVALEFARQFPEKLRGLIFCDTRADADTIEAKKARNEMQAFAKENNGRAIAQKMLPKLLGETTLRENPRIPQKIKEIAAPNSGENLSKLIAAMRDRRDSTEFLPEIKVPTLVLGGREDAVSSPEFMTEMAAKIPNAKHVVIEGAGHLSNLEKPQEFNAAIRDFLNSLQ</sequence>
<dbReference type="InterPro" id="IPR000073">
    <property type="entry name" value="AB_hydrolase_1"/>
</dbReference>
<name>A0A2S8SX76_9BACT</name>
<organism evidence="2 3">
    <name type="scientific">Abditibacterium utsteinense</name>
    <dbReference type="NCBI Taxonomy" id="1960156"/>
    <lineage>
        <taxon>Bacteria</taxon>
        <taxon>Pseudomonadati</taxon>
        <taxon>Abditibacteriota</taxon>
        <taxon>Abditibacteriia</taxon>
        <taxon>Abditibacteriales</taxon>
        <taxon>Abditibacteriaceae</taxon>
        <taxon>Abditibacterium</taxon>
    </lineage>
</organism>
<dbReference type="Gene3D" id="3.40.50.1820">
    <property type="entry name" value="alpha/beta hydrolase"/>
    <property type="match status" value="1"/>
</dbReference>
<proteinExistence type="predicted"/>
<dbReference type="InterPro" id="IPR050266">
    <property type="entry name" value="AB_hydrolase_sf"/>
</dbReference>
<dbReference type="EMBL" id="NIGF01000001">
    <property type="protein sequence ID" value="PQV65403.1"/>
    <property type="molecule type" value="Genomic_DNA"/>
</dbReference>
<dbReference type="InParanoid" id="A0A2S8SX76"/>
<comment type="caution">
    <text evidence="2">The sequence shown here is derived from an EMBL/GenBank/DDBJ whole genome shotgun (WGS) entry which is preliminary data.</text>
</comment>
<keyword evidence="3" id="KW-1185">Reference proteome</keyword>
<dbReference type="PRINTS" id="PR00412">
    <property type="entry name" value="EPOXHYDRLASE"/>
</dbReference>
<evidence type="ECO:0000313" key="2">
    <source>
        <dbReference type="EMBL" id="PQV65403.1"/>
    </source>
</evidence>
<dbReference type="AlphaFoldDB" id="A0A2S8SX76"/>
<feature type="domain" description="AB hydrolase-1" evidence="1">
    <location>
        <begin position="64"/>
        <end position="294"/>
    </location>
</feature>
<dbReference type="PRINTS" id="PR00111">
    <property type="entry name" value="ABHYDROLASE"/>
</dbReference>
<accession>A0A2S8SX76</accession>
<evidence type="ECO:0000313" key="3">
    <source>
        <dbReference type="Proteomes" id="UP000237684"/>
    </source>
</evidence>
<dbReference type="InterPro" id="IPR000639">
    <property type="entry name" value="Epox_hydrolase-like"/>
</dbReference>
<dbReference type="PANTHER" id="PTHR43798">
    <property type="entry name" value="MONOACYLGLYCEROL LIPASE"/>
    <property type="match status" value="1"/>
</dbReference>
<protein>
    <submittedName>
        <fullName evidence="2">Pimeloyl-ACP methyl ester carboxylesterase</fullName>
    </submittedName>
</protein>
<dbReference type="PANTHER" id="PTHR43798:SF29">
    <property type="entry name" value="AB HYDROLASE-1 DOMAIN-CONTAINING PROTEIN"/>
    <property type="match status" value="1"/>
</dbReference>
<dbReference type="SUPFAM" id="SSF53474">
    <property type="entry name" value="alpha/beta-Hydrolases"/>
    <property type="match status" value="1"/>
</dbReference>
<dbReference type="InterPro" id="IPR029058">
    <property type="entry name" value="AB_hydrolase_fold"/>
</dbReference>
<reference evidence="2 3" key="1">
    <citation type="journal article" date="2018" name="Syst. Appl. Microbiol.">
        <title>Abditibacterium utsteinense sp. nov., the first cultivated member of candidate phylum FBP, isolated from ice-free Antarctic soil samples.</title>
        <authorList>
            <person name="Tahon G."/>
            <person name="Tytgat B."/>
            <person name="Lebbe L."/>
            <person name="Carlier A."/>
            <person name="Willems A."/>
        </authorList>
    </citation>
    <scope>NUCLEOTIDE SEQUENCE [LARGE SCALE GENOMIC DNA]</scope>
    <source>
        <strain evidence="2 3">LMG 29911</strain>
    </source>
</reference>
<gene>
    <name evidence="2" type="ORF">B1R32_101143</name>
</gene>